<dbReference type="Pfam" id="PF00069">
    <property type="entry name" value="Pkinase"/>
    <property type="match status" value="1"/>
</dbReference>
<feature type="domain" description="Protein kinase" evidence="11">
    <location>
        <begin position="16"/>
        <end position="298"/>
    </location>
</feature>
<feature type="transmembrane region" description="Helical" evidence="10">
    <location>
        <begin position="424"/>
        <end position="442"/>
    </location>
</feature>
<keyword evidence="6" id="KW-0067">ATP-binding</keyword>
<keyword evidence="2" id="KW-0723">Serine/threonine-protein kinase</keyword>
<dbReference type="SMART" id="SM00740">
    <property type="entry name" value="PASTA"/>
    <property type="match status" value="4"/>
</dbReference>
<protein>
    <recommendedName>
        <fullName evidence="1">non-specific serine/threonine protein kinase</fullName>
        <ecNumber evidence="1">2.7.11.1</ecNumber>
    </recommendedName>
</protein>
<evidence type="ECO:0000313" key="13">
    <source>
        <dbReference type="EMBL" id="MDR6938874.1"/>
    </source>
</evidence>
<keyword evidence="10" id="KW-0812">Transmembrane</keyword>
<keyword evidence="5 13" id="KW-0418">Kinase</keyword>
<dbReference type="SMART" id="SM00220">
    <property type="entry name" value="S_TKc"/>
    <property type="match status" value="1"/>
</dbReference>
<dbReference type="Gene3D" id="3.30.10.20">
    <property type="match status" value="4"/>
</dbReference>
<organism evidence="13 14">
    <name type="scientific">Arcanobacterium hippocoleae</name>
    <dbReference type="NCBI Taxonomy" id="149017"/>
    <lineage>
        <taxon>Bacteria</taxon>
        <taxon>Bacillati</taxon>
        <taxon>Actinomycetota</taxon>
        <taxon>Actinomycetes</taxon>
        <taxon>Actinomycetales</taxon>
        <taxon>Actinomycetaceae</taxon>
        <taxon>Arcanobacterium</taxon>
    </lineage>
</organism>
<dbReference type="PROSITE" id="PS50011">
    <property type="entry name" value="PROTEIN_KINASE_DOM"/>
    <property type="match status" value="1"/>
</dbReference>
<dbReference type="PROSITE" id="PS51178">
    <property type="entry name" value="PASTA"/>
    <property type="match status" value="4"/>
</dbReference>
<dbReference type="EC" id="2.7.11.1" evidence="1"/>
<dbReference type="InterPro" id="IPR000719">
    <property type="entry name" value="Prot_kinase_dom"/>
</dbReference>
<dbReference type="PANTHER" id="PTHR43289">
    <property type="entry name" value="MITOGEN-ACTIVATED PROTEIN KINASE KINASE KINASE 20-RELATED"/>
    <property type="match status" value="1"/>
</dbReference>
<dbReference type="RefSeq" id="WP_309955040.1">
    <property type="nucleotide sequence ID" value="NZ_JAVDUJ010000001.1"/>
</dbReference>
<feature type="domain" description="PASTA" evidence="12">
    <location>
        <begin position="647"/>
        <end position="710"/>
    </location>
</feature>
<sequence>MNNLDSLIGKLIDGRYLINARIARGGMASVYRATDQRLGRDVAMKIIHPHLAEHADFTNRFIQEARSAAALSNAHIVNVHDQGIALTPDGDRAYLVMELITGPNLRRSLNENGSFSLGSTLEIARQTLIALAAAHSKGYVHRDVKPENILLTTALHNSNLTFRDSIDAKVADFGLARAAASSTGMQTSSLLGTIAYIAPEIVSREKVTPAADIYAVGIMIYELLAGKLPYSGESPLAVAYAHVNEPVPRLSDDVSWMPPAIDSLIALFTAKDPLKRPQHGTAALDVLEDICQSLSPEVLLRRIPIFPVKNVTTAVHTQRIEENSTSPVSNTLNPGDNHAPRQTEKLSALNQNSHSGSDIDPNTSYDPDPNETSNSSIINSTAVIPHDQLPDPNTAMVIDHANYQQEDTLEQTPAKRSRRRLGRIFGSLILLALLVSGGYWYFTAGPGLRITIPAVQSLNQQEAQKKLEQAGFTVSLEHEFSDTIAKDNVIGTKPESGKKIHPSTKIKLLISDGIEHHEVPNVIGKTIAEASLLLTEQTFHPESSEAWSEDVAQGLVMSQDPPAGTAIPHDSTVKITISKGREPLSVPKLTGTKISDATATLSTLGFKLEVTEEFSDDIEKGTVITQDVPEGETRYRNDVIKLVVSKGPELVPVPNVVGQQEKSARQVLERAGFKVEVDRILGGFFGTVRLQTPGAGEKVKAGSTVKLSIV</sequence>
<evidence type="ECO:0000256" key="4">
    <source>
        <dbReference type="ARBA" id="ARBA00022741"/>
    </source>
</evidence>
<dbReference type="Pfam" id="PF03793">
    <property type="entry name" value="PASTA"/>
    <property type="match status" value="4"/>
</dbReference>
<evidence type="ECO:0000313" key="14">
    <source>
        <dbReference type="Proteomes" id="UP001266099"/>
    </source>
</evidence>
<dbReference type="Gene3D" id="1.10.510.10">
    <property type="entry name" value="Transferase(Phosphotransferase) domain 1"/>
    <property type="match status" value="1"/>
</dbReference>
<dbReference type="PROSITE" id="PS00108">
    <property type="entry name" value="PROTEIN_KINASE_ST"/>
    <property type="match status" value="1"/>
</dbReference>
<keyword evidence="4" id="KW-0547">Nucleotide-binding</keyword>
<feature type="compositionally biased region" description="Polar residues" evidence="9">
    <location>
        <begin position="323"/>
        <end position="334"/>
    </location>
</feature>
<evidence type="ECO:0000256" key="6">
    <source>
        <dbReference type="ARBA" id="ARBA00022840"/>
    </source>
</evidence>
<dbReference type="EMBL" id="JAVDUJ010000001">
    <property type="protein sequence ID" value="MDR6938874.1"/>
    <property type="molecule type" value="Genomic_DNA"/>
</dbReference>
<feature type="domain" description="PASTA" evidence="12">
    <location>
        <begin position="447"/>
        <end position="512"/>
    </location>
</feature>
<evidence type="ECO:0000256" key="3">
    <source>
        <dbReference type="ARBA" id="ARBA00022679"/>
    </source>
</evidence>
<accession>A0ABU1T0H5</accession>
<dbReference type="PANTHER" id="PTHR43289:SF34">
    <property type="entry name" value="SERINE_THREONINE-PROTEIN KINASE YBDM-RELATED"/>
    <property type="match status" value="1"/>
</dbReference>
<feature type="compositionally biased region" description="Polar residues" evidence="9">
    <location>
        <begin position="348"/>
        <end position="365"/>
    </location>
</feature>
<feature type="domain" description="PASTA" evidence="12">
    <location>
        <begin position="513"/>
        <end position="579"/>
    </location>
</feature>
<feature type="domain" description="PASTA" evidence="12">
    <location>
        <begin position="580"/>
        <end position="646"/>
    </location>
</feature>
<evidence type="ECO:0000256" key="10">
    <source>
        <dbReference type="SAM" id="Phobius"/>
    </source>
</evidence>
<evidence type="ECO:0000256" key="7">
    <source>
        <dbReference type="ARBA" id="ARBA00047899"/>
    </source>
</evidence>
<proteinExistence type="predicted"/>
<dbReference type="InterPro" id="IPR011009">
    <property type="entry name" value="Kinase-like_dom_sf"/>
</dbReference>
<dbReference type="GO" id="GO:0004674">
    <property type="term" value="F:protein serine/threonine kinase activity"/>
    <property type="evidence" value="ECO:0007669"/>
    <property type="project" value="UniProtKB-EC"/>
</dbReference>
<keyword evidence="10" id="KW-1133">Transmembrane helix</keyword>
<feature type="region of interest" description="Disordered" evidence="9">
    <location>
        <begin position="317"/>
        <end position="376"/>
    </location>
</feature>
<evidence type="ECO:0000256" key="8">
    <source>
        <dbReference type="ARBA" id="ARBA00048679"/>
    </source>
</evidence>
<dbReference type="Proteomes" id="UP001266099">
    <property type="component" value="Unassembled WGS sequence"/>
</dbReference>
<comment type="caution">
    <text evidence="13">The sequence shown here is derived from an EMBL/GenBank/DDBJ whole genome shotgun (WGS) entry which is preliminary data.</text>
</comment>
<dbReference type="InterPro" id="IPR005543">
    <property type="entry name" value="PASTA_dom"/>
</dbReference>
<comment type="catalytic activity">
    <reaction evidence="8">
        <text>L-seryl-[protein] + ATP = O-phospho-L-seryl-[protein] + ADP + H(+)</text>
        <dbReference type="Rhea" id="RHEA:17989"/>
        <dbReference type="Rhea" id="RHEA-COMP:9863"/>
        <dbReference type="Rhea" id="RHEA-COMP:11604"/>
        <dbReference type="ChEBI" id="CHEBI:15378"/>
        <dbReference type="ChEBI" id="CHEBI:29999"/>
        <dbReference type="ChEBI" id="CHEBI:30616"/>
        <dbReference type="ChEBI" id="CHEBI:83421"/>
        <dbReference type="ChEBI" id="CHEBI:456216"/>
        <dbReference type="EC" id="2.7.11.1"/>
    </reaction>
</comment>
<dbReference type="SUPFAM" id="SSF56112">
    <property type="entry name" value="Protein kinase-like (PK-like)"/>
    <property type="match status" value="1"/>
</dbReference>
<evidence type="ECO:0000256" key="9">
    <source>
        <dbReference type="SAM" id="MobiDB-lite"/>
    </source>
</evidence>
<dbReference type="Gene3D" id="3.30.200.20">
    <property type="entry name" value="Phosphorylase Kinase, domain 1"/>
    <property type="match status" value="1"/>
</dbReference>
<name>A0ABU1T0H5_9ACTO</name>
<reference evidence="13 14" key="1">
    <citation type="submission" date="2023-07" db="EMBL/GenBank/DDBJ databases">
        <title>Sequencing the genomes of 1000 actinobacteria strains.</title>
        <authorList>
            <person name="Klenk H.-P."/>
        </authorList>
    </citation>
    <scope>NUCLEOTIDE SEQUENCE [LARGE SCALE GENOMIC DNA]</scope>
    <source>
        <strain evidence="13 14">DSM 15539</strain>
    </source>
</reference>
<dbReference type="CDD" id="cd14014">
    <property type="entry name" value="STKc_PknB_like"/>
    <property type="match status" value="1"/>
</dbReference>
<evidence type="ECO:0000259" key="12">
    <source>
        <dbReference type="PROSITE" id="PS51178"/>
    </source>
</evidence>
<evidence type="ECO:0000259" key="11">
    <source>
        <dbReference type="PROSITE" id="PS50011"/>
    </source>
</evidence>
<dbReference type="InterPro" id="IPR008271">
    <property type="entry name" value="Ser/Thr_kinase_AS"/>
</dbReference>
<comment type="catalytic activity">
    <reaction evidence="7">
        <text>L-threonyl-[protein] + ATP = O-phospho-L-threonyl-[protein] + ADP + H(+)</text>
        <dbReference type="Rhea" id="RHEA:46608"/>
        <dbReference type="Rhea" id="RHEA-COMP:11060"/>
        <dbReference type="Rhea" id="RHEA-COMP:11605"/>
        <dbReference type="ChEBI" id="CHEBI:15378"/>
        <dbReference type="ChEBI" id="CHEBI:30013"/>
        <dbReference type="ChEBI" id="CHEBI:30616"/>
        <dbReference type="ChEBI" id="CHEBI:61977"/>
        <dbReference type="ChEBI" id="CHEBI:456216"/>
        <dbReference type="EC" id="2.7.11.1"/>
    </reaction>
</comment>
<evidence type="ECO:0000256" key="2">
    <source>
        <dbReference type="ARBA" id="ARBA00022527"/>
    </source>
</evidence>
<keyword evidence="3 13" id="KW-0808">Transferase</keyword>
<evidence type="ECO:0000256" key="5">
    <source>
        <dbReference type="ARBA" id="ARBA00022777"/>
    </source>
</evidence>
<gene>
    <name evidence="13" type="ORF">J2S36_000417</name>
</gene>
<keyword evidence="14" id="KW-1185">Reference proteome</keyword>
<dbReference type="CDD" id="cd06577">
    <property type="entry name" value="PASTA_pknB"/>
    <property type="match status" value="4"/>
</dbReference>
<evidence type="ECO:0000256" key="1">
    <source>
        <dbReference type="ARBA" id="ARBA00012513"/>
    </source>
</evidence>
<keyword evidence="10" id="KW-0472">Membrane</keyword>
<dbReference type="NCBIfam" id="NF033483">
    <property type="entry name" value="PknB_PASTA_kin"/>
    <property type="match status" value="1"/>
</dbReference>